<dbReference type="PANTHER" id="PTHR47540:SF3">
    <property type="entry name" value="ZN(II)2CYS6 TRANSCRIPTION FACTOR (EUROFUNG)"/>
    <property type="match status" value="1"/>
</dbReference>
<dbReference type="SUPFAM" id="SSF57701">
    <property type="entry name" value="Zn2/Cys6 DNA-binding domain"/>
    <property type="match status" value="1"/>
</dbReference>
<evidence type="ECO:0000256" key="3">
    <source>
        <dbReference type="ARBA" id="ARBA00023015"/>
    </source>
</evidence>
<dbReference type="CDD" id="cd12148">
    <property type="entry name" value="fungal_TF_MHR"/>
    <property type="match status" value="1"/>
</dbReference>
<protein>
    <submittedName>
        <fullName evidence="10">Fungal-specific transcription factor domain-containing protein</fullName>
    </submittedName>
</protein>
<keyword evidence="2" id="KW-0479">Metal-binding</keyword>
<dbReference type="CDD" id="cd00067">
    <property type="entry name" value="GAL4"/>
    <property type="match status" value="1"/>
</dbReference>
<dbReference type="Pfam" id="PF00172">
    <property type="entry name" value="Zn_clus"/>
    <property type="match status" value="1"/>
</dbReference>
<organism evidence="10 11">
    <name type="scientific">Lophiotrema nucula</name>
    <dbReference type="NCBI Taxonomy" id="690887"/>
    <lineage>
        <taxon>Eukaryota</taxon>
        <taxon>Fungi</taxon>
        <taxon>Dikarya</taxon>
        <taxon>Ascomycota</taxon>
        <taxon>Pezizomycotina</taxon>
        <taxon>Dothideomycetes</taxon>
        <taxon>Pleosporomycetidae</taxon>
        <taxon>Pleosporales</taxon>
        <taxon>Lophiotremataceae</taxon>
        <taxon>Lophiotrema</taxon>
    </lineage>
</organism>
<proteinExistence type="predicted"/>
<dbReference type="InterPro" id="IPR036864">
    <property type="entry name" value="Zn2-C6_fun-type_DNA-bd_sf"/>
</dbReference>
<feature type="compositionally biased region" description="Polar residues" evidence="7">
    <location>
        <begin position="1"/>
        <end position="17"/>
    </location>
</feature>
<keyword evidence="4" id="KW-0238">DNA-binding</keyword>
<evidence type="ECO:0000256" key="7">
    <source>
        <dbReference type="SAM" id="MobiDB-lite"/>
    </source>
</evidence>
<keyword evidence="5" id="KW-0804">Transcription</keyword>
<evidence type="ECO:0000256" key="6">
    <source>
        <dbReference type="ARBA" id="ARBA00023242"/>
    </source>
</evidence>
<dbReference type="SMART" id="SM00906">
    <property type="entry name" value="Fungal_trans"/>
    <property type="match status" value="1"/>
</dbReference>
<dbReference type="GO" id="GO:0005634">
    <property type="term" value="C:nucleus"/>
    <property type="evidence" value="ECO:0007669"/>
    <property type="project" value="UniProtKB-SubCell"/>
</dbReference>
<dbReference type="Proteomes" id="UP000799770">
    <property type="component" value="Unassembled WGS sequence"/>
</dbReference>
<dbReference type="Pfam" id="PF04082">
    <property type="entry name" value="Fungal_trans"/>
    <property type="match status" value="1"/>
</dbReference>
<dbReference type="EMBL" id="ML977321">
    <property type="protein sequence ID" value="KAF2116459.1"/>
    <property type="molecule type" value="Genomic_DNA"/>
</dbReference>
<evidence type="ECO:0000256" key="8">
    <source>
        <dbReference type="SAM" id="Phobius"/>
    </source>
</evidence>
<evidence type="ECO:0000256" key="1">
    <source>
        <dbReference type="ARBA" id="ARBA00004123"/>
    </source>
</evidence>
<dbReference type="GO" id="GO:0043565">
    <property type="term" value="F:sequence-specific DNA binding"/>
    <property type="evidence" value="ECO:0007669"/>
    <property type="project" value="TreeGrafter"/>
</dbReference>
<dbReference type="GO" id="GO:0000981">
    <property type="term" value="F:DNA-binding transcription factor activity, RNA polymerase II-specific"/>
    <property type="evidence" value="ECO:0007669"/>
    <property type="project" value="InterPro"/>
</dbReference>
<dbReference type="OrthoDB" id="3037908at2759"/>
<evidence type="ECO:0000313" key="11">
    <source>
        <dbReference type="Proteomes" id="UP000799770"/>
    </source>
</evidence>
<dbReference type="GO" id="GO:0045944">
    <property type="term" value="P:positive regulation of transcription by RNA polymerase II"/>
    <property type="evidence" value="ECO:0007669"/>
    <property type="project" value="TreeGrafter"/>
</dbReference>
<feature type="region of interest" description="Disordered" evidence="7">
    <location>
        <begin position="68"/>
        <end position="104"/>
    </location>
</feature>
<dbReference type="InterPro" id="IPR007219">
    <property type="entry name" value="XnlR_reg_dom"/>
</dbReference>
<keyword evidence="11" id="KW-1185">Reference proteome</keyword>
<keyword evidence="8" id="KW-0812">Transmembrane</keyword>
<dbReference type="PROSITE" id="PS00463">
    <property type="entry name" value="ZN2_CY6_FUNGAL_1"/>
    <property type="match status" value="1"/>
</dbReference>
<keyword evidence="3" id="KW-0805">Transcription regulation</keyword>
<sequence>MTLEPTTPSVTEPSSARVSRRNKERVRATRACDRCKAKKARCTGRQPCTLCVSQDATCEYKASYRRGKLPNIPSNDGQEDSSDLPLLPIAPMEPPSRNRDVDVAGVRDDAREATEEDEDETMIPQAFVHPVAQSPWQTNRRETEVAPIEDHYIGPSSGLSFLLRARRRMQSKSENYQASSIFTFGDTPLLEVDHSFLQLPSLEEAKSLLAIYFDFAFPTHRFLHRPSVERWLEQFHAPGKKANPTPGCRERNAIVLMVLSQAKLYSPDTSTGKLDMEGSVALYAASEHQLSRETGEVRLSSVQARLAQCFYLLVQSRINHCWSLFGTTARLALAVGLHRKRRQNAGTDLIDLECRKRVFWCAYSLDIYLSAALGRPRVFHDEDLDQEEPQCVNDSNLFADNIQSSASTMQSVMFAPVYHAKLSRILSSILKEQYSVRRLPLDEQARTSEKNTRSLDDWHSSIKDFLQLQFKNADLLIPPFRRQCTVLNLAFSHAVILANRQLLLSNFARLARPSQGMGEKEAKDVIQKSQQRCIEGASMIIKIVVSLCEGQNMYGAFWFTQYYAFCALVVIYVAAIQDFIRPATEAQVLLSSAERCQSLLSNFLVQSTFVERYGIVLEELRSEATSRTDLPAGSHQSVRAAVGVAQAEQNGLGTVTTAQPITDTAMMYHHSDMLQNSRTPAITEMQASLPADVRPDDNDMGLMNGYSDFSPSTLTDMMGWGQFESFIATGVTDGFDSLPSII</sequence>
<evidence type="ECO:0000259" key="9">
    <source>
        <dbReference type="PROSITE" id="PS50048"/>
    </source>
</evidence>
<feature type="region of interest" description="Disordered" evidence="7">
    <location>
        <begin position="1"/>
        <end position="27"/>
    </location>
</feature>
<dbReference type="AlphaFoldDB" id="A0A6A5ZAA9"/>
<dbReference type="Gene3D" id="4.10.240.10">
    <property type="entry name" value="Zn(2)-C6 fungal-type DNA-binding domain"/>
    <property type="match status" value="1"/>
</dbReference>
<dbReference type="SMART" id="SM00066">
    <property type="entry name" value="GAL4"/>
    <property type="match status" value="1"/>
</dbReference>
<dbReference type="InterPro" id="IPR051711">
    <property type="entry name" value="Stress_Response_Reg"/>
</dbReference>
<evidence type="ECO:0000313" key="10">
    <source>
        <dbReference type="EMBL" id="KAF2116459.1"/>
    </source>
</evidence>
<dbReference type="PROSITE" id="PS50048">
    <property type="entry name" value="ZN2_CY6_FUNGAL_2"/>
    <property type="match status" value="1"/>
</dbReference>
<feature type="domain" description="Zn(2)-C6 fungal-type" evidence="9">
    <location>
        <begin position="31"/>
        <end position="60"/>
    </location>
</feature>
<feature type="transmembrane region" description="Helical" evidence="8">
    <location>
        <begin position="556"/>
        <end position="575"/>
    </location>
</feature>
<accession>A0A6A5ZAA9</accession>
<evidence type="ECO:0000256" key="4">
    <source>
        <dbReference type="ARBA" id="ARBA00023125"/>
    </source>
</evidence>
<comment type="subcellular location">
    <subcellularLocation>
        <location evidence="1">Nucleus</location>
    </subcellularLocation>
</comment>
<keyword evidence="8" id="KW-1133">Transmembrane helix</keyword>
<keyword evidence="8" id="KW-0472">Membrane</keyword>
<reference evidence="10" key="1">
    <citation type="journal article" date="2020" name="Stud. Mycol.">
        <title>101 Dothideomycetes genomes: a test case for predicting lifestyles and emergence of pathogens.</title>
        <authorList>
            <person name="Haridas S."/>
            <person name="Albert R."/>
            <person name="Binder M."/>
            <person name="Bloem J."/>
            <person name="Labutti K."/>
            <person name="Salamov A."/>
            <person name="Andreopoulos B."/>
            <person name="Baker S."/>
            <person name="Barry K."/>
            <person name="Bills G."/>
            <person name="Bluhm B."/>
            <person name="Cannon C."/>
            <person name="Castanera R."/>
            <person name="Culley D."/>
            <person name="Daum C."/>
            <person name="Ezra D."/>
            <person name="Gonzalez J."/>
            <person name="Henrissat B."/>
            <person name="Kuo A."/>
            <person name="Liang C."/>
            <person name="Lipzen A."/>
            <person name="Lutzoni F."/>
            <person name="Magnuson J."/>
            <person name="Mondo S."/>
            <person name="Nolan M."/>
            <person name="Ohm R."/>
            <person name="Pangilinan J."/>
            <person name="Park H.-J."/>
            <person name="Ramirez L."/>
            <person name="Alfaro M."/>
            <person name="Sun H."/>
            <person name="Tritt A."/>
            <person name="Yoshinaga Y."/>
            <person name="Zwiers L.-H."/>
            <person name="Turgeon B."/>
            <person name="Goodwin S."/>
            <person name="Spatafora J."/>
            <person name="Crous P."/>
            <person name="Grigoriev I."/>
        </authorList>
    </citation>
    <scope>NUCLEOTIDE SEQUENCE</scope>
    <source>
        <strain evidence="10">CBS 627.86</strain>
    </source>
</reference>
<keyword evidence="6" id="KW-0539">Nucleus</keyword>
<dbReference type="InterPro" id="IPR001138">
    <property type="entry name" value="Zn2Cys6_DnaBD"/>
</dbReference>
<name>A0A6A5ZAA9_9PLEO</name>
<evidence type="ECO:0000256" key="5">
    <source>
        <dbReference type="ARBA" id="ARBA00023163"/>
    </source>
</evidence>
<dbReference type="PANTHER" id="PTHR47540">
    <property type="entry name" value="THIAMINE REPRESSIBLE GENES REGULATORY PROTEIN THI5"/>
    <property type="match status" value="1"/>
</dbReference>
<dbReference type="GO" id="GO:0006351">
    <property type="term" value="P:DNA-templated transcription"/>
    <property type="evidence" value="ECO:0007669"/>
    <property type="project" value="InterPro"/>
</dbReference>
<gene>
    <name evidence="10" type="ORF">BDV96DRAFT_52758</name>
</gene>
<dbReference type="GO" id="GO:0008270">
    <property type="term" value="F:zinc ion binding"/>
    <property type="evidence" value="ECO:0007669"/>
    <property type="project" value="InterPro"/>
</dbReference>
<evidence type="ECO:0000256" key="2">
    <source>
        <dbReference type="ARBA" id="ARBA00022723"/>
    </source>
</evidence>